<dbReference type="Proteomes" id="UP000005143">
    <property type="component" value="Unassembled WGS sequence"/>
</dbReference>
<dbReference type="InterPro" id="IPR018713">
    <property type="entry name" value="MPAB/Lcp_cat_dom"/>
</dbReference>
<dbReference type="Pfam" id="PF09995">
    <property type="entry name" value="MPAB_Lcp_cat"/>
    <property type="match status" value="1"/>
</dbReference>
<dbReference type="PANTHER" id="PTHR36151">
    <property type="entry name" value="BLR2777 PROTEIN"/>
    <property type="match status" value="1"/>
</dbReference>
<reference evidence="2 3" key="1">
    <citation type="journal article" date="2013" name="Biodegradation">
        <title>Quantitative proteomic analysis of ibuprofen-degrading Patulibacter sp. strain I11.</title>
        <authorList>
            <person name="Almeida B."/>
            <person name="Kjeldal H."/>
            <person name="Lolas I."/>
            <person name="Knudsen A.D."/>
            <person name="Carvalho G."/>
            <person name="Nielsen K.L."/>
            <person name="Barreto Crespo M.T."/>
            <person name="Stensballe A."/>
            <person name="Nielsen J.L."/>
        </authorList>
    </citation>
    <scope>NUCLEOTIDE SEQUENCE [LARGE SCALE GENOMIC DNA]</scope>
    <source>
        <strain evidence="2 3">I11</strain>
    </source>
</reference>
<evidence type="ECO:0000259" key="1">
    <source>
        <dbReference type="Pfam" id="PF09995"/>
    </source>
</evidence>
<organism evidence="2 3">
    <name type="scientific">Patulibacter medicamentivorans</name>
    <dbReference type="NCBI Taxonomy" id="1097667"/>
    <lineage>
        <taxon>Bacteria</taxon>
        <taxon>Bacillati</taxon>
        <taxon>Actinomycetota</taxon>
        <taxon>Thermoleophilia</taxon>
        <taxon>Solirubrobacterales</taxon>
        <taxon>Patulibacteraceae</taxon>
        <taxon>Patulibacter</taxon>
    </lineage>
</organism>
<keyword evidence="3" id="KW-1185">Reference proteome</keyword>
<gene>
    <name evidence="2" type="ORF">PAI11_22700</name>
</gene>
<dbReference type="AlphaFoldDB" id="H0E620"/>
<accession>H0E620</accession>
<evidence type="ECO:0000313" key="3">
    <source>
        <dbReference type="Proteomes" id="UP000005143"/>
    </source>
</evidence>
<protein>
    <recommendedName>
        <fullName evidence="1">ER-bound oxygenase mpaB/mpaB'/Rubber oxygenase catalytic domain-containing protein</fullName>
    </recommendedName>
</protein>
<name>H0E620_9ACTN</name>
<feature type="domain" description="ER-bound oxygenase mpaB/mpaB'/Rubber oxygenase catalytic" evidence="1">
    <location>
        <begin position="21"/>
        <end position="253"/>
    </location>
</feature>
<proteinExistence type="predicted"/>
<sequence>MPATTATPTETTLLNADSVTWRVAGDVRVFLLLGRAFLLQVAHPTIAAGVAEHSTFREDPWGRLQGSFGLVLRTIYGADGADVGARVRASHRGIRGAKEDGSRYSAFEPEAYWWVLATGVDGNRALRGWSSRTLTRAEEARMYDEFREVGRRFGLRDRDMQPDLATFDRWYAEMLRERIERTPMVDAFLETLAASPPPPHVPALAWLPMRMATARAVTAASIGTLPTAVRERLELPWSGRMQLELELLRTAARRVDLLPWRLRYLPIAQAAYGREQRAPGQALRAAA</sequence>
<comment type="caution">
    <text evidence="2">The sequence shown here is derived from an EMBL/GenBank/DDBJ whole genome shotgun (WGS) entry which is preliminary data.</text>
</comment>
<dbReference type="GO" id="GO:0016491">
    <property type="term" value="F:oxidoreductase activity"/>
    <property type="evidence" value="ECO:0007669"/>
    <property type="project" value="InterPro"/>
</dbReference>
<dbReference type="PANTHER" id="PTHR36151:SF3">
    <property type="entry name" value="ER-BOUND OXYGENASE MPAB_MPAB'_RUBBER OXYGENASE CATALYTIC DOMAIN-CONTAINING PROTEIN"/>
    <property type="match status" value="1"/>
</dbReference>
<evidence type="ECO:0000313" key="2">
    <source>
        <dbReference type="EMBL" id="EHN10878.1"/>
    </source>
</evidence>
<dbReference type="RefSeq" id="WP_007574996.1">
    <property type="nucleotide sequence ID" value="NZ_AGUD01000198.1"/>
</dbReference>
<dbReference type="EMBL" id="AGUD01000198">
    <property type="protein sequence ID" value="EHN10878.1"/>
    <property type="molecule type" value="Genomic_DNA"/>
</dbReference>